<dbReference type="PANTHER" id="PTHR48112:SF22">
    <property type="entry name" value="MITOCHONDRIAL TRANSCRIPTION FACTOR A, ISOFORM B"/>
    <property type="match status" value="1"/>
</dbReference>
<comment type="caution">
    <text evidence="6">The sequence shown here is derived from an EMBL/GenBank/DDBJ whole genome shotgun (WGS) entry which is preliminary data.</text>
</comment>
<evidence type="ECO:0000313" key="6">
    <source>
        <dbReference type="EMBL" id="PSC71969.1"/>
    </source>
</evidence>
<accession>A0A2P6VD14</accession>
<feature type="DNA-binding region" description="HMG box" evidence="3">
    <location>
        <begin position="32"/>
        <end position="100"/>
    </location>
</feature>
<dbReference type="AlphaFoldDB" id="A0A2P6VD14"/>
<proteinExistence type="predicted"/>
<dbReference type="FunFam" id="1.10.30.10:FF:000016">
    <property type="entry name" value="FACT complex subunit SSRP1"/>
    <property type="match status" value="1"/>
</dbReference>
<dbReference type="GO" id="GO:0005634">
    <property type="term" value="C:nucleus"/>
    <property type="evidence" value="ECO:0007669"/>
    <property type="project" value="UniProtKB-UniRule"/>
</dbReference>
<dbReference type="Pfam" id="PF00505">
    <property type="entry name" value="HMG_box"/>
    <property type="match status" value="1"/>
</dbReference>
<dbReference type="STRING" id="554055.A0A2P6VD14"/>
<feature type="domain" description="HMG box" evidence="5">
    <location>
        <begin position="32"/>
        <end position="100"/>
    </location>
</feature>
<dbReference type="Gene3D" id="1.10.30.10">
    <property type="entry name" value="High mobility group box domain"/>
    <property type="match status" value="1"/>
</dbReference>
<keyword evidence="1 3" id="KW-0238">DNA-binding</keyword>
<dbReference type="InterPro" id="IPR009071">
    <property type="entry name" value="HMG_box_dom"/>
</dbReference>
<gene>
    <name evidence="6" type="ORF">C2E20_4735</name>
</gene>
<sequence length="102" mass="11460">MAPKKDAKGGKSPTKKATKEKKEKKEKDPNAPKRPLSAYMFFASDKRKELKKDQPTLTLGEVGKATGAAWSELTEKDKAPYVKKAEADKVRYEKEKAAYEKN</sequence>
<dbReference type="SUPFAM" id="SSF47095">
    <property type="entry name" value="HMG-box"/>
    <property type="match status" value="1"/>
</dbReference>
<dbReference type="Proteomes" id="UP000239649">
    <property type="component" value="Unassembled WGS sequence"/>
</dbReference>
<protein>
    <submittedName>
        <fullName evidence="6">Non-histone chromosomal 6</fullName>
    </submittedName>
</protein>
<dbReference type="PANTHER" id="PTHR48112">
    <property type="entry name" value="HIGH MOBILITY GROUP PROTEIN DSP1"/>
    <property type="match status" value="1"/>
</dbReference>
<evidence type="ECO:0000256" key="4">
    <source>
        <dbReference type="SAM" id="MobiDB-lite"/>
    </source>
</evidence>
<keyword evidence="7" id="KW-1185">Reference proteome</keyword>
<dbReference type="SMART" id="SM00398">
    <property type="entry name" value="HMG"/>
    <property type="match status" value="1"/>
</dbReference>
<dbReference type="OrthoDB" id="1919336at2759"/>
<evidence type="ECO:0000256" key="3">
    <source>
        <dbReference type="PROSITE-ProRule" id="PRU00267"/>
    </source>
</evidence>
<evidence type="ECO:0000259" key="5">
    <source>
        <dbReference type="PROSITE" id="PS50118"/>
    </source>
</evidence>
<keyword evidence="2 3" id="KW-0539">Nucleus</keyword>
<dbReference type="GO" id="GO:0003677">
    <property type="term" value="F:DNA binding"/>
    <property type="evidence" value="ECO:0007669"/>
    <property type="project" value="UniProtKB-UniRule"/>
</dbReference>
<feature type="region of interest" description="Disordered" evidence="4">
    <location>
        <begin position="1"/>
        <end position="37"/>
    </location>
</feature>
<dbReference type="EMBL" id="LHPF02000012">
    <property type="protein sequence ID" value="PSC71969.1"/>
    <property type="molecule type" value="Genomic_DNA"/>
</dbReference>
<evidence type="ECO:0000256" key="2">
    <source>
        <dbReference type="ARBA" id="ARBA00023242"/>
    </source>
</evidence>
<evidence type="ECO:0000256" key="1">
    <source>
        <dbReference type="ARBA" id="ARBA00023125"/>
    </source>
</evidence>
<reference evidence="6 7" key="1">
    <citation type="journal article" date="2018" name="Plant J.">
        <title>Genome sequences of Chlorella sorokiniana UTEX 1602 and Micractinium conductrix SAG 241.80: implications to maltose excretion by a green alga.</title>
        <authorList>
            <person name="Arriola M.B."/>
            <person name="Velmurugan N."/>
            <person name="Zhang Y."/>
            <person name="Plunkett M.H."/>
            <person name="Hondzo H."/>
            <person name="Barney B.M."/>
        </authorList>
    </citation>
    <scope>NUCLEOTIDE SEQUENCE [LARGE SCALE GENOMIC DNA]</scope>
    <source>
        <strain evidence="6 7">SAG 241.80</strain>
    </source>
</reference>
<evidence type="ECO:0000313" key="7">
    <source>
        <dbReference type="Proteomes" id="UP000239649"/>
    </source>
</evidence>
<feature type="compositionally biased region" description="Basic and acidic residues" evidence="4">
    <location>
        <begin position="20"/>
        <end position="31"/>
    </location>
</feature>
<dbReference type="InterPro" id="IPR036910">
    <property type="entry name" value="HMG_box_dom_sf"/>
</dbReference>
<dbReference type="PROSITE" id="PS50118">
    <property type="entry name" value="HMG_BOX_2"/>
    <property type="match status" value="1"/>
</dbReference>
<name>A0A2P6VD14_9CHLO</name>
<organism evidence="6 7">
    <name type="scientific">Micractinium conductrix</name>
    <dbReference type="NCBI Taxonomy" id="554055"/>
    <lineage>
        <taxon>Eukaryota</taxon>
        <taxon>Viridiplantae</taxon>
        <taxon>Chlorophyta</taxon>
        <taxon>core chlorophytes</taxon>
        <taxon>Trebouxiophyceae</taxon>
        <taxon>Chlorellales</taxon>
        <taxon>Chlorellaceae</taxon>
        <taxon>Chlorella clade</taxon>
        <taxon>Micractinium</taxon>
    </lineage>
</organism>
<dbReference type="InterPro" id="IPR050342">
    <property type="entry name" value="HMGB"/>
</dbReference>